<dbReference type="Pfam" id="PF22936">
    <property type="entry name" value="Pol_BBD"/>
    <property type="match status" value="1"/>
</dbReference>
<evidence type="ECO:0000256" key="2">
    <source>
        <dbReference type="SAM" id="MobiDB-lite"/>
    </source>
</evidence>
<accession>A0A6L2K8S6</accession>
<reference evidence="4" key="1">
    <citation type="journal article" date="2019" name="Sci. Rep.">
        <title>Draft genome of Tanacetum cinerariifolium, the natural source of mosquito coil.</title>
        <authorList>
            <person name="Yamashiro T."/>
            <person name="Shiraishi A."/>
            <person name="Satake H."/>
            <person name="Nakayama K."/>
        </authorList>
    </citation>
    <scope>NUCLEOTIDE SEQUENCE</scope>
</reference>
<evidence type="ECO:0000313" key="4">
    <source>
        <dbReference type="EMBL" id="GEU45160.1"/>
    </source>
</evidence>
<gene>
    <name evidence="4" type="ORF">Tci_017138</name>
</gene>
<sequence>MLLMQAQENGVPLDEKQLLFIAGGQENALNEDVDKQLVQDLALNVDNVFQADDCDAFDSNVDEASTTQTMFMANLSSAYHVYDEAGPSYDSNILSEVHDHDHYQDAVCKHHEVYEMHDDVQPNYAADSHTDYTSDSNMIKMKAIFDELEAEVNQNAVNRKCDEIERKNLLIKNDNLIANCLSKEVFYIATNSELNVSRFSEMHDAHTVVQARCLELETKLSKLKDKIQKDDHDVMDGPDFDSVFEIKKLKASIQGKDSAIRKLRTVENAKVKQHYKELYDSIKIMRAKHIDQTTALLTENKNLKVQINAKLKCVTIDSVTPKVPAPGMYVIDVKPIPPYLRNNREVHLDHLKHLKKSVETLCEIVEEAKVERPLDRSLASAYLYTKHSQKLLEYTTQKTYVPMIPSKGVNSCTDASGSKPRSNTKKNRILPATSVNRKTIEDHPRTNKSNLQKLNRVDSSISSKRTVINLNSDFVCQTCNKCFILANHDMCVIKYLNSMNASSSAKNIMRKVKKVLKPKKIKQVWKPKPVKQIVLWYLDSGCSKHMIGDRSRLRNFVKKFTEIIRFENDHFGAIMGYGDYVIGDSVISMLYYVKGLGHILFSVMQFYDSDLEVAFRKHSCYVRDTNGVELIKGSRGSSLYTISVKDMMKSSPICLLSKASKTKSWLWHHRLNHLNFGTINDLARKDLVRGLPRLKFEKDHLCFACQLGKSKKHTHLPKTEKTNLEVLNTLHMDLCEPMRVQTINGKKYILVIVDDYTQFTWVKFLRSKDETSEVVIKFLKQIQVGLNKTVRFIHTNNGTEFVNHDLTHYYESVGIFHQKSVPRTPQQNDVVERRNRILVEAAGTMMIFS</sequence>
<comment type="caution">
    <text evidence="4">The sequence shown here is derived from an EMBL/GenBank/DDBJ whole genome shotgun (WGS) entry which is preliminary data.</text>
</comment>
<feature type="region of interest" description="Disordered" evidence="2">
    <location>
        <begin position="411"/>
        <end position="448"/>
    </location>
</feature>
<name>A0A6L2K8S6_TANCI</name>
<dbReference type="InterPro" id="IPR001584">
    <property type="entry name" value="Integrase_cat-core"/>
</dbReference>
<dbReference type="PROSITE" id="PS50994">
    <property type="entry name" value="INTEGRASE"/>
    <property type="match status" value="1"/>
</dbReference>
<keyword evidence="1" id="KW-0645">Protease</keyword>
<dbReference type="PANTHER" id="PTHR42648:SF18">
    <property type="entry name" value="RETROTRANSPOSON, UNCLASSIFIED-LIKE PROTEIN"/>
    <property type="match status" value="1"/>
</dbReference>
<evidence type="ECO:0000259" key="3">
    <source>
        <dbReference type="PROSITE" id="PS50994"/>
    </source>
</evidence>
<dbReference type="InterPro" id="IPR054722">
    <property type="entry name" value="PolX-like_BBD"/>
</dbReference>
<keyword evidence="1" id="KW-0378">Hydrolase</keyword>
<dbReference type="Pfam" id="PF13976">
    <property type="entry name" value="gag_pre-integrs"/>
    <property type="match status" value="1"/>
</dbReference>
<dbReference type="Pfam" id="PF00665">
    <property type="entry name" value="rve"/>
    <property type="match status" value="1"/>
</dbReference>
<feature type="domain" description="Integrase catalytic" evidence="3">
    <location>
        <begin position="713"/>
        <end position="849"/>
    </location>
</feature>
<dbReference type="GO" id="GO:0008233">
    <property type="term" value="F:peptidase activity"/>
    <property type="evidence" value="ECO:0007669"/>
    <property type="project" value="UniProtKB-KW"/>
</dbReference>
<dbReference type="GO" id="GO:0015074">
    <property type="term" value="P:DNA integration"/>
    <property type="evidence" value="ECO:0007669"/>
    <property type="project" value="InterPro"/>
</dbReference>
<organism evidence="4">
    <name type="scientific">Tanacetum cinerariifolium</name>
    <name type="common">Dalmatian daisy</name>
    <name type="synonym">Chrysanthemum cinerariifolium</name>
    <dbReference type="NCBI Taxonomy" id="118510"/>
    <lineage>
        <taxon>Eukaryota</taxon>
        <taxon>Viridiplantae</taxon>
        <taxon>Streptophyta</taxon>
        <taxon>Embryophyta</taxon>
        <taxon>Tracheophyta</taxon>
        <taxon>Spermatophyta</taxon>
        <taxon>Magnoliopsida</taxon>
        <taxon>eudicotyledons</taxon>
        <taxon>Gunneridae</taxon>
        <taxon>Pentapetalae</taxon>
        <taxon>asterids</taxon>
        <taxon>campanulids</taxon>
        <taxon>Asterales</taxon>
        <taxon>Asteraceae</taxon>
        <taxon>Asteroideae</taxon>
        <taxon>Anthemideae</taxon>
        <taxon>Anthemidinae</taxon>
        <taxon>Tanacetum</taxon>
    </lineage>
</organism>
<dbReference type="Gene3D" id="3.30.420.10">
    <property type="entry name" value="Ribonuclease H-like superfamily/Ribonuclease H"/>
    <property type="match status" value="1"/>
</dbReference>
<evidence type="ECO:0000256" key="1">
    <source>
        <dbReference type="ARBA" id="ARBA00022670"/>
    </source>
</evidence>
<proteinExistence type="predicted"/>
<dbReference type="InterPro" id="IPR039537">
    <property type="entry name" value="Retrotran_Ty1/copia-like"/>
</dbReference>
<dbReference type="InterPro" id="IPR012337">
    <property type="entry name" value="RNaseH-like_sf"/>
</dbReference>
<dbReference type="GO" id="GO:0003676">
    <property type="term" value="F:nucleic acid binding"/>
    <property type="evidence" value="ECO:0007669"/>
    <property type="project" value="InterPro"/>
</dbReference>
<dbReference type="InterPro" id="IPR036397">
    <property type="entry name" value="RNaseH_sf"/>
</dbReference>
<dbReference type="AlphaFoldDB" id="A0A6L2K8S6"/>
<dbReference type="GO" id="GO:0006508">
    <property type="term" value="P:proteolysis"/>
    <property type="evidence" value="ECO:0007669"/>
    <property type="project" value="UniProtKB-KW"/>
</dbReference>
<protein>
    <submittedName>
        <fullName evidence="4">Retrovirus-related Pol polyprotein from transposon TNT 1-94</fullName>
    </submittedName>
</protein>
<dbReference type="EMBL" id="BKCJ010001946">
    <property type="protein sequence ID" value="GEU45160.1"/>
    <property type="molecule type" value="Genomic_DNA"/>
</dbReference>
<dbReference type="InterPro" id="IPR025724">
    <property type="entry name" value="GAG-pre-integrase_dom"/>
</dbReference>
<dbReference type="SUPFAM" id="SSF53098">
    <property type="entry name" value="Ribonuclease H-like"/>
    <property type="match status" value="1"/>
</dbReference>
<dbReference type="PANTHER" id="PTHR42648">
    <property type="entry name" value="TRANSPOSASE, PUTATIVE-RELATED"/>
    <property type="match status" value="1"/>
</dbReference>
<feature type="compositionally biased region" description="Polar residues" evidence="2">
    <location>
        <begin position="411"/>
        <end position="421"/>
    </location>
</feature>